<keyword evidence="2" id="KW-0732">Signal</keyword>
<dbReference type="RefSeq" id="WP_159797752.1">
    <property type="nucleotide sequence ID" value="NZ_WTYM01000058.1"/>
</dbReference>
<proteinExistence type="predicted"/>
<evidence type="ECO:0000313" key="3">
    <source>
        <dbReference type="EMBL" id="MXO61065.1"/>
    </source>
</evidence>
<protein>
    <submittedName>
        <fullName evidence="3">Uncharacterized protein</fullName>
    </submittedName>
</protein>
<keyword evidence="4" id="KW-1185">Reference proteome</keyword>
<evidence type="ECO:0000256" key="2">
    <source>
        <dbReference type="SAM" id="SignalP"/>
    </source>
</evidence>
<name>A0A6I4SYE4_9SPHN</name>
<feature type="region of interest" description="Disordered" evidence="1">
    <location>
        <begin position="23"/>
        <end position="53"/>
    </location>
</feature>
<sequence>MTRIAIFVLAGLVLAAAPAAAQNQGQTGAPSSPMGSSMPQGAPGDTPASGNMGQLEHMSETEKFAFERSGSDKAVKFAAKAQAFITGSADERERAMSVGRDAQAGKPFDMSGDDIRAALEADLQDWRKTFSIPKAQFQSIHEQLVPAKVELTAAEWAVRRAQWFQARDKWIDDQRALLGIPAGG</sequence>
<gene>
    <name evidence="3" type="ORF">GRI89_16095</name>
</gene>
<accession>A0A6I4SYE4</accession>
<feature type="chain" id="PRO_5026314609" evidence="2">
    <location>
        <begin position="22"/>
        <end position="184"/>
    </location>
</feature>
<evidence type="ECO:0000256" key="1">
    <source>
        <dbReference type="SAM" id="MobiDB-lite"/>
    </source>
</evidence>
<dbReference type="AlphaFoldDB" id="A0A6I4SYE4"/>
<dbReference type="EMBL" id="WTYM01000058">
    <property type="protein sequence ID" value="MXO61065.1"/>
    <property type="molecule type" value="Genomic_DNA"/>
</dbReference>
<feature type="compositionally biased region" description="Low complexity" evidence="1">
    <location>
        <begin position="23"/>
        <end position="44"/>
    </location>
</feature>
<comment type="caution">
    <text evidence="3">The sequence shown here is derived from an EMBL/GenBank/DDBJ whole genome shotgun (WGS) entry which is preliminary data.</text>
</comment>
<reference evidence="3 4" key="1">
    <citation type="submission" date="2019-12" db="EMBL/GenBank/DDBJ databases">
        <title>Genomic-based taxomic classification of the family Erythrobacteraceae.</title>
        <authorList>
            <person name="Xu L."/>
        </authorList>
    </citation>
    <scope>NUCLEOTIDE SEQUENCE [LARGE SCALE GENOMIC DNA]</scope>
    <source>
        <strain evidence="3 4">MCCC 1K01500</strain>
    </source>
</reference>
<organism evidence="3 4">
    <name type="scientific">Croceibacterium salegens</name>
    <dbReference type="NCBI Taxonomy" id="1737568"/>
    <lineage>
        <taxon>Bacteria</taxon>
        <taxon>Pseudomonadati</taxon>
        <taxon>Pseudomonadota</taxon>
        <taxon>Alphaproteobacteria</taxon>
        <taxon>Sphingomonadales</taxon>
        <taxon>Erythrobacteraceae</taxon>
        <taxon>Croceibacterium</taxon>
    </lineage>
</organism>
<dbReference type="Proteomes" id="UP000433652">
    <property type="component" value="Unassembled WGS sequence"/>
</dbReference>
<evidence type="ECO:0000313" key="4">
    <source>
        <dbReference type="Proteomes" id="UP000433652"/>
    </source>
</evidence>
<feature type="signal peptide" evidence="2">
    <location>
        <begin position="1"/>
        <end position="21"/>
    </location>
</feature>